<evidence type="ECO:0000313" key="3">
    <source>
        <dbReference type="Proteomes" id="UP000317715"/>
    </source>
</evidence>
<reference evidence="2 3" key="1">
    <citation type="submission" date="2019-06" db="EMBL/GenBank/DDBJ databases">
        <title>Whole genome shotgun sequence of Paenarthrobacter aurescens NBRC 12136.</title>
        <authorList>
            <person name="Hosoyama A."/>
            <person name="Uohara A."/>
            <person name="Ohji S."/>
            <person name="Ichikawa N."/>
        </authorList>
    </citation>
    <scope>NUCLEOTIDE SEQUENCE [LARGE SCALE GENOMIC DNA]</scope>
    <source>
        <strain evidence="2 3">NBRC 12136</strain>
    </source>
</reference>
<gene>
    <name evidence="2" type="ORF">AAU01_23420</name>
</gene>
<feature type="compositionally biased region" description="Basic and acidic residues" evidence="1">
    <location>
        <begin position="59"/>
        <end position="72"/>
    </location>
</feature>
<feature type="region of interest" description="Disordered" evidence="1">
    <location>
        <begin position="1"/>
        <end position="86"/>
    </location>
</feature>
<organism evidence="2 3">
    <name type="scientific">Paenarthrobacter aurescens</name>
    <name type="common">Arthrobacter aurescens</name>
    <dbReference type="NCBI Taxonomy" id="43663"/>
    <lineage>
        <taxon>Bacteria</taxon>
        <taxon>Bacillati</taxon>
        <taxon>Actinomycetota</taxon>
        <taxon>Actinomycetes</taxon>
        <taxon>Micrococcales</taxon>
        <taxon>Micrococcaceae</taxon>
        <taxon>Paenarthrobacter</taxon>
    </lineage>
</organism>
<sequence length="86" mass="9263">MANNQNRDANGEELEGQYSEGDYGDTGVSPETLKDDAGGDYTEGDYAEKTVPSAEAELDEKNTEDVPKDRPFSSEPDEEASGSSRP</sequence>
<comment type="caution">
    <text evidence="2">The sequence shown here is derived from an EMBL/GenBank/DDBJ whole genome shotgun (WGS) entry which is preliminary data.</text>
</comment>
<accession>A0A4Y3NEJ4</accession>
<dbReference type="Proteomes" id="UP000317715">
    <property type="component" value="Unassembled WGS sequence"/>
</dbReference>
<keyword evidence="3" id="KW-1185">Reference proteome</keyword>
<dbReference type="GeneID" id="97302792"/>
<dbReference type="EMBL" id="BJMD01000013">
    <property type="protein sequence ID" value="GEB19587.1"/>
    <property type="molecule type" value="Genomic_DNA"/>
</dbReference>
<name>A0A4Y3NEJ4_PAEAU</name>
<dbReference type="RefSeq" id="WP_141283779.1">
    <property type="nucleotide sequence ID" value="NZ_BAAAWK010000001.1"/>
</dbReference>
<proteinExistence type="predicted"/>
<dbReference type="OrthoDB" id="4948305at2"/>
<protein>
    <submittedName>
        <fullName evidence="2">Uncharacterized protein</fullName>
    </submittedName>
</protein>
<evidence type="ECO:0000256" key="1">
    <source>
        <dbReference type="SAM" id="MobiDB-lite"/>
    </source>
</evidence>
<dbReference type="AlphaFoldDB" id="A0A4Y3NEJ4"/>
<evidence type="ECO:0000313" key="2">
    <source>
        <dbReference type="EMBL" id="GEB19587.1"/>
    </source>
</evidence>